<dbReference type="GO" id="GO:0016151">
    <property type="term" value="F:nickel cation binding"/>
    <property type="evidence" value="ECO:0007669"/>
    <property type="project" value="UniProtKB-UniRule"/>
</dbReference>
<accession>A0A559K8V6</accession>
<keyword evidence="2 3" id="KW-0143">Chaperone</keyword>
<dbReference type="Pfam" id="PF01730">
    <property type="entry name" value="UreF"/>
    <property type="match status" value="1"/>
</dbReference>
<dbReference type="InterPro" id="IPR038277">
    <property type="entry name" value="UreF_sf"/>
</dbReference>
<dbReference type="GO" id="GO:0005737">
    <property type="term" value="C:cytoplasm"/>
    <property type="evidence" value="ECO:0007669"/>
    <property type="project" value="UniProtKB-SubCell"/>
</dbReference>
<comment type="caution">
    <text evidence="4">The sequence shown here is derived from an EMBL/GenBank/DDBJ whole genome shotgun (WGS) entry which is preliminary data.</text>
</comment>
<dbReference type="Gene3D" id="1.10.4190.10">
    <property type="entry name" value="Urease accessory protein UreF"/>
    <property type="match status" value="1"/>
</dbReference>
<comment type="subcellular location">
    <subcellularLocation>
        <location evidence="3">Cytoplasm</location>
    </subcellularLocation>
</comment>
<reference evidence="4 5" key="1">
    <citation type="submission" date="2019-07" db="EMBL/GenBank/DDBJ databases">
        <authorList>
            <person name="Kim J."/>
        </authorList>
    </citation>
    <scope>NUCLEOTIDE SEQUENCE [LARGE SCALE GENOMIC DNA]</scope>
    <source>
        <strain evidence="4 5">JC52</strain>
    </source>
</reference>
<proteinExistence type="inferred from homology"/>
<evidence type="ECO:0000313" key="5">
    <source>
        <dbReference type="Proteomes" id="UP000317036"/>
    </source>
</evidence>
<evidence type="ECO:0000256" key="2">
    <source>
        <dbReference type="ARBA" id="ARBA00023186"/>
    </source>
</evidence>
<dbReference type="AlphaFoldDB" id="A0A559K8V6"/>
<dbReference type="PANTHER" id="PTHR33620">
    <property type="entry name" value="UREASE ACCESSORY PROTEIN F"/>
    <property type="match status" value="1"/>
</dbReference>
<dbReference type="OrthoDB" id="9798772at2"/>
<comment type="similarity">
    <text evidence="3">Belongs to the UreF family.</text>
</comment>
<protein>
    <recommendedName>
        <fullName evidence="3">Urease accessory protein UreF</fullName>
    </recommendedName>
</protein>
<dbReference type="InterPro" id="IPR002639">
    <property type="entry name" value="UreF"/>
</dbReference>
<dbReference type="PANTHER" id="PTHR33620:SF1">
    <property type="entry name" value="UREASE ACCESSORY PROTEIN F"/>
    <property type="match status" value="1"/>
</dbReference>
<comment type="function">
    <text evidence="3">Required for maturation of urease via the functional incorporation of the urease nickel metallocenter.</text>
</comment>
<dbReference type="Proteomes" id="UP000317036">
    <property type="component" value="Unassembled WGS sequence"/>
</dbReference>
<keyword evidence="1 3" id="KW-0996">Nickel insertion</keyword>
<name>A0A559K8V6_9BACL</name>
<evidence type="ECO:0000256" key="1">
    <source>
        <dbReference type="ARBA" id="ARBA00022988"/>
    </source>
</evidence>
<comment type="subunit">
    <text evidence="3">UreD, UreF and UreG form a complex that acts as a GTP-hydrolysis-dependent molecular chaperone, activating the urease apoprotein by helping to assemble the nickel containing metallocenter of UreC. The UreE protein probably delivers the nickel.</text>
</comment>
<evidence type="ECO:0000256" key="3">
    <source>
        <dbReference type="HAMAP-Rule" id="MF_01385"/>
    </source>
</evidence>
<organism evidence="4 5">
    <name type="scientific">Paenibacillus cremeus</name>
    <dbReference type="NCBI Taxonomy" id="2163881"/>
    <lineage>
        <taxon>Bacteria</taxon>
        <taxon>Bacillati</taxon>
        <taxon>Bacillota</taxon>
        <taxon>Bacilli</taxon>
        <taxon>Bacillales</taxon>
        <taxon>Paenibacillaceae</taxon>
        <taxon>Paenibacillus</taxon>
    </lineage>
</organism>
<dbReference type="PIRSF" id="PIRSF009467">
    <property type="entry name" value="Ureas_acces_UreF"/>
    <property type="match status" value="1"/>
</dbReference>
<keyword evidence="5" id="KW-1185">Reference proteome</keyword>
<gene>
    <name evidence="3" type="primary">ureF</name>
    <name evidence="4" type="ORF">FPZ49_18245</name>
</gene>
<keyword evidence="3" id="KW-0963">Cytoplasm</keyword>
<dbReference type="HAMAP" id="MF_01385">
    <property type="entry name" value="UreF"/>
    <property type="match status" value="1"/>
</dbReference>
<dbReference type="EMBL" id="VNJI01000022">
    <property type="protein sequence ID" value="TVY08559.1"/>
    <property type="molecule type" value="Genomic_DNA"/>
</dbReference>
<sequence length="240" mass="26635">MEGCTTVSISPANFSWLAYTQLLDSALPIGGFSHSFGLETLVQDGRIERPEQLKHYIEAMLFHSWGPVDALAVKAVYLLAPEERWPELWHVDRLQHVQRAAAETREGVAKMGRRLYQLARAIYPELAWEPLAGAMQSQRCIGTHPLIHGWISRQLGTPLTTAAEGYLYTCTMTCINSGLRLMSLGQTDGQRLLAALLPAISAAWQAAAHLDPLEDGYGSTPQAEIAMMRHEGLYSRLFMS</sequence>
<evidence type="ECO:0000313" key="4">
    <source>
        <dbReference type="EMBL" id="TVY08559.1"/>
    </source>
</evidence>